<evidence type="ECO:0000313" key="4">
    <source>
        <dbReference type="EMBL" id="MFD0976250.1"/>
    </source>
</evidence>
<reference evidence="5" key="1">
    <citation type="journal article" date="2019" name="Int. J. Syst. Evol. Microbiol.">
        <title>The Global Catalogue of Microorganisms (GCM) 10K type strain sequencing project: providing services to taxonomists for standard genome sequencing and annotation.</title>
        <authorList>
            <consortium name="The Broad Institute Genomics Platform"/>
            <consortium name="The Broad Institute Genome Sequencing Center for Infectious Disease"/>
            <person name="Wu L."/>
            <person name="Ma J."/>
        </authorList>
    </citation>
    <scope>NUCLEOTIDE SEQUENCE [LARGE SCALE GENOMIC DNA]</scope>
    <source>
        <strain evidence="5">CCUG 60898</strain>
    </source>
</reference>
<proteinExistence type="predicted"/>
<name>A0ABW3IFL1_9FLAO</name>
<evidence type="ECO:0000313" key="5">
    <source>
        <dbReference type="Proteomes" id="UP001597100"/>
    </source>
</evidence>
<dbReference type="EMBL" id="JBHTJP010000032">
    <property type="protein sequence ID" value="MFD0976250.1"/>
    <property type="molecule type" value="Genomic_DNA"/>
</dbReference>
<comment type="cofactor">
    <cofactor evidence="1">
        <name>pyridoxal 5'-phosphate</name>
        <dbReference type="ChEBI" id="CHEBI:597326"/>
    </cofactor>
</comment>
<dbReference type="Proteomes" id="UP001597100">
    <property type="component" value="Unassembled WGS sequence"/>
</dbReference>
<dbReference type="InterPro" id="IPR050214">
    <property type="entry name" value="Cys_Synth/Cystath_Beta-Synth"/>
</dbReference>
<evidence type="ECO:0000259" key="3">
    <source>
        <dbReference type="Pfam" id="PF00291"/>
    </source>
</evidence>
<organism evidence="4 5">
    <name type="scientific">Salinimicrobium gaetbulicola</name>
    <dbReference type="NCBI Taxonomy" id="999702"/>
    <lineage>
        <taxon>Bacteria</taxon>
        <taxon>Pseudomonadati</taxon>
        <taxon>Bacteroidota</taxon>
        <taxon>Flavobacteriia</taxon>
        <taxon>Flavobacteriales</taxon>
        <taxon>Flavobacteriaceae</taxon>
        <taxon>Salinimicrobium</taxon>
    </lineage>
</organism>
<feature type="domain" description="Tryptophan synthase beta chain-like PALP" evidence="3">
    <location>
        <begin position="8"/>
        <end position="302"/>
    </location>
</feature>
<dbReference type="Pfam" id="PF00291">
    <property type="entry name" value="PALP"/>
    <property type="match status" value="1"/>
</dbReference>
<dbReference type="InterPro" id="IPR036052">
    <property type="entry name" value="TrpB-like_PALP_sf"/>
</dbReference>
<evidence type="ECO:0000256" key="1">
    <source>
        <dbReference type="ARBA" id="ARBA00001933"/>
    </source>
</evidence>
<comment type="caution">
    <text evidence="4">The sequence shown here is derived from an EMBL/GenBank/DDBJ whole genome shotgun (WGS) entry which is preliminary data.</text>
</comment>
<dbReference type="RefSeq" id="WP_380737406.1">
    <property type="nucleotide sequence ID" value="NZ_JBHTJP010000032.1"/>
</dbReference>
<dbReference type="CDD" id="cd01561">
    <property type="entry name" value="CBS_like"/>
    <property type="match status" value="1"/>
</dbReference>
<keyword evidence="2" id="KW-0663">Pyridoxal phosphate</keyword>
<dbReference type="SUPFAM" id="SSF53686">
    <property type="entry name" value="Tryptophan synthase beta subunit-like PLP-dependent enzymes"/>
    <property type="match status" value="1"/>
</dbReference>
<dbReference type="InterPro" id="IPR001216">
    <property type="entry name" value="P-phosphate_BS"/>
</dbReference>
<dbReference type="PROSITE" id="PS00901">
    <property type="entry name" value="CYS_SYNTHASE"/>
    <property type="match status" value="1"/>
</dbReference>
<dbReference type="Gene3D" id="3.40.50.1100">
    <property type="match status" value="2"/>
</dbReference>
<dbReference type="InterPro" id="IPR001926">
    <property type="entry name" value="TrpB-like_PALP"/>
</dbReference>
<keyword evidence="5" id="KW-1185">Reference proteome</keyword>
<dbReference type="PANTHER" id="PTHR10314">
    <property type="entry name" value="CYSTATHIONINE BETA-SYNTHASE"/>
    <property type="match status" value="1"/>
</dbReference>
<sequence>MEYAENILGTIGNTPLVKINKLAEEIDALVLAKYETFNPGNSVKDRMAVKMIEDAEAAGLLKPGGTIIEGTSGNTGMGLALVAIVKGYKMVCVMADKQSKEKVDILRAVGSEVIVCPTDVEPDDPRSYYSTSKRLAEETPNSWYVNQYDNLSNRKAHYETTGPEIWKQTDGKITHFVVGVGTGGTISGVGKYLKEQNPNIKVWGIDTYGSVFKKYHETGEFDEKEIYPYVTEGIGEDILPKNVDFDIIDGFTKVTDKDAAIYTQRLAKEEGMFLGNSAGAAMKGLLQLKEHFKKDDVVVVLFHDHGSRYVGKMFNDDWMREKGYIE</sequence>
<protein>
    <submittedName>
        <fullName evidence="4">PLP-dependent cysteine synthase family protein</fullName>
    </submittedName>
</protein>
<accession>A0ABW3IFL1</accession>
<evidence type="ECO:0000256" key="2">
    <source>
        <dbReference type="ARBA" id="ARBA00022898"/>
    </source>
</evidence>
<gene>
    <name evidence="4" type="ORF">ACFQ1G_05560</name>
</gene>